<dbReference type="EMBL" id="NHYE01005622">
    <property type="protein sequence ID" value="PPQ66781.1"/>
    <property type="molecule type" value="Genomic_DNA"/>
</dbReference>
<accession>A0A409VKI2</accession>
<comment type="caution">
    <text evidence="1">The sequence shown here is derived from an EMBL/GenBank/DDBJ whole genome shotgun (WGS) entry which is preliminary data.</text>
</comment>
<sequence length="648" mass="67910">MYESKNLPLRVLPISNHLMLLHLLIQLTLQRAHPNLDHLLHLIRQLALHVLLQPSQQERPQHLMQAPDNKQGLFFVQLDLVARAGVGEGRVEPLVEGLDGVEDLGEDEVEQGPELGEVVLQGGSGEEEAVAGVVRTTLRRVALVRDDPDARSPLGELARPVGHGGEGHDDEVGPALALGLDEEDTVEPVVVQADHPLETLELILFQPATDKNARLLSDLLRYPVSHGIVINLPVLLHIIWIDLSTEGCLIRRSLFLIKPVLGGTVDGDDLLAVGADDAELLDVLVLGPPFSLEALSALELLDGAGVPDGGLAGLAELEAVEGEHGAVDEALGDLSSHGALLVEHAEGLELDEGSGAGVDEGAVGLEGLEGRGDGAVVLLVGFGLVVLHHVDVGLEGAVAHGGGHGLELADALLDTGLDEPLALVNDLVGVEPSWHDGGDDEALQPGGEEGWVELGGSLEVREGVPVGVVGVDATVDIVFQERSLGVLCRVDGGSIDVLCLDRVLSFRSGGCNGRRRGLPLGCLHCCVDDARRDIWAVQRFFEILNGIIGDADGLLEVLGDGGTAGDELEGLYLCTEGVDLVGGEGDGCLGCRGELRGHGSGGDGRRGCGAIDMAVGHGLGIVLEGHAASWWWSAGDTRKREMAANFHA</sequence>
<organism evidence="1 2">
    <name type="scientific">Gymnopilus dilepis</name>
    <dbReference type="NCBI Taxonomy" id="231916"/>
    <lineage>
        <taxon>Eukaryota</taxon>
        <taxon>Fungi</taxon>
        <taxon>Dikarya</taxon>
        <taxon>Basidiomycota</taxon>
        <taxon>Agaricomycotina</taxon>
        <taxon>Agaricomycetes</taxon>
        <taxon>Agaricomycetidae</taxon>
        <taxon>Agaricales</taxon>
        <taxon>Agaricineae</taxon>
        <taxon>Hymenogastraceae</taxon>
        <taxon>Gymnopilus</taxon>
    </lineage>
</organism>
<evidence type="ECO:0000313" key="1">
    <source>
        <dbReference type="EMBL" id="PPQ66781.1"/>
    </source>
</evidence>
<protein>
    <submittedName>
        <fullName evidence="1">Uncharacterized protein</fullName>
    </submittedName>
</protein>
<gene>
    <name evidence="1" type="ORF">CVT26_009767</name>
</gene>
<evidence type="ECO:0000313" key="2">
    <source>
        <dbReference type="Proteomes" id="UP000284706"/>
    </source>
</evidence>
<dbReference type="Proteomes" id="UP000284706">
    <property type="component" value="Unassembled WGS sequence"/>
</dbReference>
<dbReference type="AlphaFoldDB" id="A0A409VKI2"/>
<proteinExistence type="predicted"/>
<keyword evidence="2" id="KW-1185">Reference proteome</keyword>
<dbReference type="InParanoid" id="A0A409VKI2"/>
<name>A0A409VKI2_9AGAR</name>
<reference evidence="1 2" key="1">
    <citation type="journal article" date="2018" name="Evol. Lett.">
        <title>Horizontal gene cluster transfer increased hallucinogenic mushroom diversity.</title>
        <authorList>
            <person name="Reynolds H.T."/>
            <person name="Vijayakumar V."/>
            <person name="Gluck-Thaler E."/>
            <person name="Korotkin H.B."/>
            <person name="Matheny P.B."/>
            <person name="Slot J.C."/>
        </authorList>
    </citation>
    <scope>NUCLEOTIDE SEQUENCE [LARGE SCALE GENOMIC DNA]</scope>
    <source>
        <strain evidence="1 2">SRW20</strain>
    </source>
</reference>